<evidence type="ECO:0000256" key="6">
    <source>
        <dbReference type="ARBA" id="ARBA00023136"/>
    </source>
</evidence>
<evidence type="ECO:0000313" key="10">
    <source>
        <dbReference type="Proteomes" id="UP001161325"/>
    </source>
</evidence>
<evidence type="ECO:0000256" key="4">
    <source>
        <dbReference type="ARBA" id="ARBA00022452"/>
    </source>
</evidence>
<accession>A0AA37V3T9</accession>
<gene>
    <name evidence="9" type="ORF">rosag_36450</name>
</gene>
<keyword evidence="3" id="KW-0813">Transport</keyword>
<evidence type="ECO:0000256" key="2">
    <source>
        <dbReference type="ARBA" id="ARBA00007613"/>
    </source>
</evidence>
<dbReference type="SUPFAM" id="SSF56954">
    <property type="entry name" value="Outer membrane efflux proteins (OEP)"/>
    <property type="match status" value="1"/>
</dbReference>
<keyword evidence="10" id="KW-1185">Reference proteome</keyword>
<dbReference type="GO" id="GO:0015562">
    <property type="term" value="F:efflux transmembrane transporter activity"/>
    <property type="evidence" value="ECO:0007669"/>
    <property type="project" value="InterPro"/>
</dbReference>
<dbReference type="InterPro" id="IPR051906">
    <property type="entry name" value="TolC-like"/>
</dbReference>
<evidence type="ECO:0008006" key="11">
    <source>
        <dbReference type="Google" id="ProtNLM"/>
    </source>
</evidence>
<dbReference type="PANTHER" id="PTHR30026:SF20">
    <property type="entry name" value="OUTER MEMBRANE PROTEIN TOLC"/>
    <property type="match status" value="1"/>
</dbReference>
<dbReference type="Pfam" id="PF02321">
    <property type="entry name" value="OEP"/>
    <property type="match status" value="2"/>
</dbReference>
<evidence type="ECO:0000256" key="3">
    <source>
        <dbReference type="ARBA" id="ARBA00022448"/>
    </source>
</evidence>
<evidence type="ECO:0000256" key="1">
    <source>
        <dbReference type="ARBA" id="ARBA00004442"/>
    </source>
</evidence>
<dbReference type="AlphaFoldDB" id="A0AA37V3T9"/>
<evidence type="ECO:0000256" key="8">
    <source>
        <dbReference type="SAM" id="Coils"/>
    </source>
</evidence>
<name>A0AA37V3T9_9BACT</name>
<comment type="similarity">
    <text evidence="2">Belongs to the outer membrane factor (OMF) (TC 1.B.17) family.</text>
</comment>
<comment type="subcellular location">
    <subcellularLocation>
        <location evidence="1">Cell outer membrane</location>
    </subcellularLocation>
</comment>
<organism evidence="9 10">
    <name type="scientific">Roseisolibacter agri</name>
    <dbReference type="NCBI Taxonomy" id="2014610"/>
    <lineage>
        <taxon>Bacteria</taxon>
        <taxon>Pseudomonadati</taxon>
        <taxon>Gemmatimonadota</taxon>
        <taxon>Gemmatimonadia</taxon>
        <taxon>Gemmatimonadales</taxon>
        <taxon>Gemmatimonadaceae</taxon>
        <taxon>Roseisolibacter</taxon>
    </lineage>
</organism>
<keyword evidence="7" id="KW-0998">Cell outer membrane</keyword>
<dbReference type="GO" id="GO:1990281">
    <property type="term" value="C:efflux pump complex"/>
    <property type="evidence" value="ECO:0007669"/>
    <property type="project" value="TreeGrafter"/>
</dbReference>
<evidence type="ECO:0000256" key="7">
    <source>
        <dbReference type="ARBA" id="ARBA00023237"/>
    </source>
</evidence>
<dbReference type="Proteomes" id="UP001161325">
    <property type="component" value="Unassembled WGS sequence"/>
</dbReference>
<evidence type="ECO:0000256" key="5">
    <source>
        <dbReference type="ARBA" id="ARBA00022692"/>
    </source>
</evidence>
<dbReference type="EMBL" id="BRXS01000005">
    <property type="protein sequence ID" value="GLC27132.1"/>
    <property type="molecule type" value="Genomic_DNA"/>
</dbReference>
<keyword evidence="6" id="KW-0472">Membrane</keyword>
<dbReference type="InterPro" id="IPR003423">
    <property type="entry name" value="OMP_efflux"/>
</dbReference>
<evidence type="ECO:0000313" key="9">
    <source>
        <dbReference type="EMBL" id="GLC27132.1"/>
    </source>
</evidence>
<keyword evidence="5" id="KW-0812">Transmembrane</keyword>
<reference evidence="9" key="1">
    <citation type="submission" date="2022-08" db="EMBL/GenBank/DDBJ databases">
        <title>Draft genome sequencing of Roseisolibacter agri AW1220.</title>
        <authorList>
            <person name="Tobiishi Y."/>
            <person name="Tonouchi A."/>
        </authorList>
    </citation>
    <scope>NUCLEOTIDE SEQUENCE</scope>
    <source>
        <strain evidence="9">AW1220</strain>
    </source>
</reference>
<proteinExistence type="inferred from homology"/>
<keyword evidence="8" id="KW-0175">Coiled coil</keyword>
<dbReference type="GO" id="GO:0015288">
    <property type="term" value="F:porin activity"/>
    <property type="evidence" value="ECO:0007669"/>
    <property type="project" value="TreeGrafter"/>
</dbReference>
<feature type="coiled-coil region" evidence="8">
    <location>
        <begin position="287"/>
        <end position="346"/>
    </location>
</feature>
<comment type="caution">
    <text evidence="9">The sequence shown here is derived from an EMBL/GenBank/DDBJ whole genome shotgun (WGS) entry which is preliminary data.</text>
</comment>
<sequence length="396" mass="42134">MTQRRADLLPNVTGAASDNTRTFNTATLGIDFPTGTNPVTGQPNPPVFDPNGQIMGPIQVLDLRARVAAPLLDLSAVERVRAARGQADATRADAGAQAEQAAAVAATSYLRVQRAEAQVENRRADSTLAAELVSIADQQLRAGTGVALDVTRARAQLAGTRAQLIAARNERDRTRLELLRALDLPLDAAIRLTDALTTLPVDETLPDDATAVSRALAQRPDLRAAERQVEAAQRQITAVRAEALPTVGAFADGGATGRTANHLLGTYTWGLQVSVPVFDGFRRGARVEETRAQADEAELRRRDLQAQAAVEVRGALLDLRGAREQLVAARERLQLAELEVSQARDRFRAGVAGNADVVTASQSLTGARTAYVDALSLYQSARVALARAQGAVTQLP</sequence>
<dbReference type="Gene3D" id="1.20.1600.10">
    <property type="entry name" value="Outer membrane efflux proteins (OEP)"/>
    <property type="match status" value="1"/>
</dbReference>
<protein>
    <recommendedName>
        <fullName evidence="11">TolC family protein</fullName>
    </recommendedName>
</protein>
<dbReference type="GO" id="GO:0009279">
    <property type="term" value="C:cell outer membrane"/>
    <property type="evidence" value="ECO:0007669"/>
    <property type="project" value="UniProtKB-SubCell"/>
</dbReference>
<dbReference type="PANTHER" id="PTHR30026">
    <property type="entry name" value="OUTER MEMBRANE PROTEIN TOLC"/>
    <property type="match status" value="1"/>
</dbReference>
<keyword evidence="4" id="KW-1134">Transmembrane beta strand</keyword>